<feature type="transmembrane region" description="Helical" evidence="19">
    <location>
        <begin position="2227"/>
        <end position="2245"/>
    </location>
</feature>
<dbReference type="EMBL" id="CAJNNV010031282">
    <property type="protein sequence ID" value="CAE8635430.1"/>
    <property type="molecule type" value="Genomic_DNA"/>
</dbReference>
<reference evidence="21" key="1">
    <citation type="submission" date="2021-02" db="EMBL/GenBank/DDBJ databases">
        <authorList>
            <person name="Dougan E. K."/>
            <person name="Rhodes N."/>
            <person name="Thang M."/>
            <person name="Chan C."/>
        </authorList>
    </citation>
    <scope>NUCLEOTIDE SEQUENCE</scope>
</reference>
<evidence type="ECO:0000256" key="19">
    <source>
        <dbReference type="SAM" id="Phobius"/>
    </source>
</evidence>
<feature type="region of interest" description="Disordered" evidence="18">
    <location>
        <begin position="742"/>
        <end position="775"/>
    </location>
</feature>
<feature type="transmembrane region" description="Helical" evidence="19">
    <location>
        <begin position="1630"/>
        <end position="1650"/>
    </location>
</feature>
<comment type="cofactor">
    <cofactor evidence="16">
        <name>Mg(2+)</name>
        <dbReference type="ChEBI" id="CHEBI:18420"/>
    </cofactor>
</comment>
<dbReference type="InterPro" id="IPR018303">
    <property type="entry name" value="ATPase_P-typ_P_site"/>
</dbReference>
<feature type="binding site" evidence="15">
    <location>
        <position position="1058"/>
    </location>
    <ligand>
        <name>ATP</name>
        <dbReference type="ChEBI" id="CHEBI:30616"/>
    </ligand>
</feature>
<feature type="transmembrane region" description="Helical" evidence="19">
    <location>
        <begin position="1153"/>
        <end position="1177"/>
    </location>
</feature>
<keyword evidence="10 19" id="KW-1133">Transmembrane helix</keyword>
<feature type="binding site" evidence="15">
    <location>
        <position position="403"/>
    </location>
    <ligand>
        <name>ATP</name>
        <dbReference type="ChEBI" id="CHEBI:30616"/>
    </ligand>
</feature>
<feature type="active site" description="4-aspartylphosphate intermediate" evidence="14">
    <location>
        <position position="402"/>
    </location>
</feature>
<feature type="binding site" evidence="15">
    <location>
        <position position="402"/>
    </location>
    <ligand>
        <name>ATP</name>
        <dbReference type="ChEBI" id="CHEBI:30616"/>
    </ligand>
</feature>
<evidence type="ECO:0000256" key="13">
    <source>
        <dbReference type="ARBA" id="ARBA00034036"/>
    </source>
</evidence>
<feature type="transmembrane region" description="Helical" evidence="19">
    <location>
        <begin position="2184"/>
        <end position="2207"/>
    </location>
</feature>
<dbReference type="PANTHER" id="PTHR24092">
    <property type="entry name" value="PROBABLE PHOSPHOLIPID-TRANSPORTING ATPASE"/>
    <property type="match status" value="1"/>
</dbReference>
<dbReference type="Gene3D" id="3.40.1110.10">
    <property type="entry name" value="Calcium-transporting ATPase, cytoplasmic domain N"/>
    <property type="match status" value="1"/>
</dbReference>
<dbReference type="GO" id="GO:0016849">
    <property type="term" value="F:phosphorus-oxygen lyase activity"/>
    <property type="evidence" value="ECO:0007669"/>
    <property type="project" value="InterPro"/>
</dbReference>
<evidence type="ECO:0000256" key="10">
    <source>
        <dbReference type="ARBA" id="ARBA00022989"/>
    </source>
</evidence>
<comment type="subcellular location">
    <subcellularLocation>
        <location evidence="1">Membrane</location>
        <topology evidence="1">Multi-pass membrane protein</topology>
    </subcellularLocation>
</comment>
<dbReference type="NCBIfam" id="TIGR01652">
    <property type="entry name" value="ATPase-Plipid"/>
    <property type="match status" value="1"/>
</dbReference>
<dbReference type="Gene3D" id="3.30.70.1230">
    <property type="entry name" value="Nucleotide cyclase"/>
    <property type="match status" value="2"/>
</dbReference>
<feature type="transmembrane region" description="Helical" evidence="19">
    <location>
        <begin position="1774"/>
        <end position="1794"/>
    </location>
</feature>
<evidence type="ECO:0000313" key="22">
    <source>
        <dbReference type="Proteomes" id="UP000654075"/>
    </source>
</evidence>
<keyword evidence="11 19" id="KW-0472">Membrane</keyword>
<keyword evidence="5 16" id="KW-0479">Metal-binding</keyword>
<feature type="domain" description="Guanylate cyclase" evidence="20">
    <location>
        <begin position="1866"/>
        <end position="2003"/>
    </location>
</feature>
<feature type="transmembrane region" description="Helical" evidence="19">
    <location>
        <begin position="2393"/>
        <end position="2411"/>
    </location>
</feature>
<evidence type="ECO:0000256" key="9">
    <source>
        <dbReference type="ARBA" id="ARBA00022967"/>
    </source>
</evidence>
<dbReference type="PROSITE" id="PS00154">
    <property type="entry name" value="ATPASE_E1_E2"/>
    <property type="match status" value="1"/>
</dbReference>
<evidence type="ECO:0000256" key="14">
    <source>
        <dbReference type="PIRSR" id="PIRSR606539-1"/>
    </source>
</evidence>
<protein>
    <recommendedName>
        <fullName evidence="3">P-type phospholipid transporter</fullName>
        <ecNumber evidence="3">7.6.2.1</ecNumber>
    </recommendedName>
</protein>
<dbReference type="Gene3D" id="3.40.50.1000">
    <property type="entry name" value="HAD superfamily/HAD-like"/>
    <property type="match status" value="1"/>
</dbReference>
<dbReference type="GO" id="GO:0000287">
    <property type="term" value="F:magnesium ion binding"/>
    <property type="evidence" value="ECO:0007669"/>
    <property type="project" value="InterPro"/>
</dbReference>
<dbReference type="SUPFAM" id="SSF81665">
    <property type="entry name" value="Calcium ATPase, transmembrane domain M"/>
    <property type="match status" value="1"/>
</dbReference>
<dbReference type="GO" id="GO:0045332">
    <property type="term" value="P:phospholipid translocation"/>
    <property type="evidence" value="ECO:0007669"/>
    <property type="project" value="TreeGrafter"/>
</dbReference>
<feature type="transmembrane region" description="Helical" evidence="19">
    <location>
        <begin position="1112"/>
        <end position="1133"/>
    </location>
</feature>
<gene>
    <name evidence="21" type="ORF">PGLA1383_LOCUS51031</name>
</gene>
<dbReference type="GO" id="GO:0016887">
    <property type="term" value="F:ATP hydrolysis activity"/>
    <property type="evidence" value="ECO:0007669"/>
    <property type="project" value="InterPro"/>
</dbReference>
<comment type="similarity">
    <text evidence="2">Belongs to the cation transport ATPase (P-type) (TC 3.A.3) family. Type IV subfamily.</text>
</comment>
<dbReference type="Pfam" id="PF16212">
    <property type="entry name" value="PhoLip_ATPase_C"/>
    <property type="match status" value="1"/>
</dbReference>
<feature type="transmembrane region" description="Helical" evidence="19">
    <location>
        <begin position="2417"/>
        <end position="2435"/>
    </location>
</feature>
<dbReference type="SUPFAM" id="SSF81660">
    <property type="entry name" value="Metal cation-transporting ATPase, ATP-binding domain N"/>
    <property type="match status" value="1"/>
</dbReference>
<keyword evidence="9" id="KW-1278">Translocase</keyword>
<dbReference type="InterPro" id="IPR032630">
    <property type="entry name" value="P_typ_ATPase_c"/>
</dbReference>
<evidence type="ECO:0000256" key="4">
    <source>
        <dbReference type="ARBA" id="ARBA00022692"/>
    </source>
</evidence>
<feature type="transmembrane region" description="Helical" evidence="19">
    <location>
        <begin position="1656"/>
        <end position="1679"/>
    </location>
</feature>
<feature type="transmembrane region" description="Helical" evidence="19">
    <location>
        <begin position="1712"/>
        <end position="1730"/>
    </location>
</feature>
<dbReference type="InterPro" id="IPR006539">
    <property type="entry name" value="P-type_ATPase_IV"/>
</dbReference>
<feature type="transmembrane region" description="Helical" evidence="19">
    <location>
        <begin position="1198"/>
        <end position="1220"/>
    </location>
</feature>
<keyword evidence="7 15" id="KW-0067">ATP-binding</keyword>
<dbReference type="InterPro" id="IPR018297">
    <property type="entry name" value="A/G_cyclase_CS"/>
</dbReference>
<name>A0A813HB81_POLGL</name>
<dbReference type="InterPro" id="IPR001757">
    <property type="entry name" value="P_typ_ATPase"/>
</dbReference>
<sequence length="2668" mass="293726">MPGTPTSKSGARPVETRRIDLGFVSKRTRASFPGNSISTTKYKLWNIIPANLFEQFHRAANVWFLVVSIFQMLPLDISPTNRYATLVPLCCVLVLTFCKDAIEDYRRWKDDHRINNQTCQVYDRALMTFRAVRWCELTVGMYIRLTRDDPVPADFMVLGSSTMDGLVFVDTAQLDGETSLKPKHAPEGTTHLIQTVDLNLIEGHVEAEQPNEFVQSFTGMLYLQGVPRGTPLDLKSVILRGSTIRNTTWVLGLVIYTGSDTKVVRNSNLSVTAKRSQVEVTANKLLIIVFFLLSAISMILALVRATAGFTGSGFRARRLQWVWPEFDEVKDNPWLSVLTFMIGYNNLIPISLYVTTDIVRAAQAFLMQKDSSMYHKDTNTHCIVRSSGLCEDLGQVEFVMTDKTGTLTQNLMCYKACHVSGQTYGYWDPGPNDARSKRGGGGDAETSSGAPCEAVMCIPNESVCMPLHPKLWHANRAPKRSDSWSSLQPVSVEDCTINQFFLCLAICHTATTESVSASPTQRRPNSAGAKMDGQMDAYGDPCMKRMSEVEKAERVKLIVEANNTCFKSPSPDEEALLAMARDYGFFFRFRSGNKIHLNIRGEEQVFSVVMINDFTSDRKRMSILVQKVTNDNGATSSNLTNQNDCAGERDTHVPKKDDQTFGHLPDFGGQYILFAKGADNVMLERLRCSHQDGLSEDSNSLAGSDFDESFCSAAPQNEDLLVPQQRAVSVNLRPHADRVAERLRVPSQSPSPSGEAIAIAPPSPLSLTPAPPSDPANLHASPFSNNMQSVIDGADCHPNQPKDASKPLKPVVNVRIQTEQSLGARCRTPGVESDDDAMHTLKKFAAHGLRTLCCAQRELSDDEAKQFVMQMREARGSFMNREKMEQEVLDDLETDFELLGVTAVEDKIQDGVPETVSMLLQGGMKVWMLTGDSMETAINTAVQCRLGDSSCTQFILDADNQSAELILNILEDMYFTIEAMLQENPSAKWCLAVHGQALYTILEEDAVLQRQLFILIACSARYVVACRLAPAQKAALVELVRTSLEGHPLILAIGDGGNDVSMIQKANVGVGILGVEGREAANSADFAIGQFRFLRSLLFVHGRWNLRRISIVIGYSFYKNFVHVVPMVCYSYFAGFTGTTLYDSYLLMMYNLVFTNVPIFIVGVLDIDVYASSALNVPALYQLGIGRKYFNSTVLLGWLARGIIHALFNFMLTFFVIGGFADGGFQGSLTDYLAFGSWSYWSCVMVANMTLFQNSQVAMDWQLCVILASVFVFPPLLLLYSHPKVALVFNPGMVGVAEHMLGCLPGWLALGLVLALSALGDVAANAWRRFHSPDLVSRIQDFEGMAHLRLNLQLGRSGSKVADLASSASSESCILPLDEKQSDTTLRGWDTMVVDVGPTPKRPMPGSHHGDGPVAMQLMKAYLRNIPAPKRQPLQFGKGGQYPPFQTAMQTQEQLKQGRTGPIMGHRRSNAPAPTTWSDKIRRRCRDYLHRIWDWQWQEVHGMPEVNDVIPKASDIVQGLSSKTGQKGQKLGAPSGTPAGAGTRQVLSSRSFAQGDKAPVKKINTAKSSRAPDTSASAVSQSGKSVTALKGSDFLHSVATLQFLSVQHEHGFRQKFGDEAAVHFRWAIRILALIVSGFQAARLFAFAQMGEWDNNVIFSITILFGVPLGCEILALPLWLRIIKHPEDYITAVTIVGLISFHVSMFFFLQSPSGVICGTYLLLVVAAGVRIRFPRMNLVLWFHNIILLIRPAQFFQEENCKSDDIGMIGKCGFPTESLVVQQFAVTILVICYAYMSERFARQSYALDAASQSIGQQDMKLLRGMFPEEVVNHVMKNFGQKQPEHEGSVETVPKLPRKQISQDQGVCTVFFCDICDFEQLVERLQPTELVQLLDRAFMMFDRICESNNVTKIETVSKTFMAAGMSSSDALKHDDDSVAADAMNTLLSAVHIIRKVVKSALGIEKVSRIQVKIGLHTGPVISGVVGSQKPQFALFGDTVNTAARMCSTGKVGHVHVSESTYGHVSMDKRFSWENRQTEVKGKGAMNTYLLINKFKSKDLHNYGRRQSNPMLAITPSSSGFMVDGSPMSIAPGSSSGKGTGSMGIVQPHSEKRLQLPTVQSRADGSKTLSDRQGPAVPPASGVEVPAAEVLPPRASQKWIDISAEVMHKGFNWCIAVAKQDMARVDKVSLLFVTLWSFWVCHTLESLFIIFSAQGLAAKRRGILIAVRGGYSVVFLLVAGLSIDFGRVLRCLRSRRRRTGSGALSLSAVVPDDTPLDRHDSSLAVAEMVEAVTMAKSRKMRDGTGTMAISREGNESGMLGGQFAKNETKSTSCCPGNRFSACVLLVLAGHISAVASSVYGLMNSSYEEINHLVYFESLFFNTIMLHLCMLRVSAASVSASVLMLIVCVGLGGSTMDDWSPYALYPLAQYLVQVCLIYGMKAYHLRSHSALEMIQHETQMIDQILNSLLPKEVLMEMKTDCLSVAYSYHDMTLLFADIVGFTKYCAQHSAAEAVNLVTHLFAEFDDVSKLLGVYKVCTIGDAYVAVNEPKAVHADKVIGCYSVMGLAQAMLSIILAVRSQVQHAGLDMRIGLHHGSFVAGVIGTNRLRFDIWGEDVLIGNNIESSGLPGKICVSQQVKVVLSSFSDFNFSFHQDVVLKSGRCVKSYVCEKTTS</sequence>
<dbReference type="GO" id="GO:0005886">
    <property type="term" value="C:plasma membrane"/>
    <property type="evidence" value="ECO:0007669"/>
    <property type="project" value="TreeGrafter"/>
</dbReference>
<feature type="binding site" evidence="15">
    <location>
        <position position="931"/>
    </location>
    <ligand>
        <name>ATP</name>
        <dbReference type="ChEBI" id="CHEBI:30616"/>
    </ligand>
</feature>
<feature type="transmembrane region" description="Helical" evidence="19">
    <location>
        <begin position="1232"/>
        <end position="1251"/>
    </location>
</feature>
<dbReference type="InterPro" id="IPR001054">
    <property type="entry name" value="A/G_cyclase"/>
</dbReference>
<feature type="binding site" evidence="15">
    <location>
        <position position="806"/>
    </location>
    <ligand>
        <name>ATP</name>
        <dbReference type="ChEBI" id="CHEBI:30616"/>
    </ligand>
</feature>
<organism evidence="21 22">
    <name type="scientific">Polarella glacialis</name>
    <name type="common">Dinoflagellate</name>
    <dbReference type="NCBI Taxonomy" id="89957"/>
    <lineage>
        <taxon>Eukaryota</taxon>
        <taxon>Sar</taxon>
        <taxon>Alveolata</taxon>
        <taxon>Dinophyceae</taxon>
        <taxon>Suessiales</taxon>
        <taxon>Suessiaceae</taxon>
        <taxon>Polarella</taxon>
    </lineage>
</organism>
<feature type="binding site" evidence="15">
    <location>
        <position position="404"/>
    </location>
    <ligand>
        <name>ATP</name>
        <dbReference type="ChEBI" id="CHEBI:30616"/>
    </ligand>
</feature>
<dbReference type="GO" id="GO:0005524">
    <property type="term" value="F:ATP binding"/>
    <property type="evidence" value="ECO:0007669"/>
    <property type="project" value="UniProtKB-KW"/>
</dbReference>
<feature type="region of interest" description="Disordered" evidence="18">
    <location>
        <begin position="2085"/>
        <end position="2139"/>
    </location>
</feature>
<proteinExistence type="inferred from homology"/>
<dbReference type="OrthoDB" id="354346at2759"/>
<feature type="compositionally biased region" description="Low complexity" evidence="18">
    <location>
        <begin position="1532"/>
        <end position="1543"/>
    </location>
</feature>
<comment type="caution">
    <text evidence="21">The sequence shown here is derived from an EMBL/GenBank/DDBJ whole genome shotgun (WGS) entry which is preliminary data.</text>
</comment>
<keyword evidence="4 19" id="KW-0812">Transmembrane</keyword>
<feature type="transmembrane region" description="Helical" evidence="19">
    <location>
        <begin position="1299"/>
        <end position="1319"/>
    </location>
</feature>
<dbReference type="InterPro" id="IPR029787">
    <property type="entry name" value="Nucleotide_cyclase"/>
</dbReference>
<feature type="binding site" evidence="15">
    <location>
        <position position="850"/>
    </location>
    <ligand>
        <name>ATP</name>
        <dbReference type="ChEBI" id="CHEBI:30616"/>
    </ligand>
</feature>
<feature type="compositionally biased region" description="Pro residues" evidence="18">
    <location>
        <begin position="761"/>
        <end position="774"/>
    </location>
</feature>
<feature type="binding site" evidence="15">
    <location>
        <position position="1027"/>
    </location>
    <ligand>
        <name>ATP</name>
        <dbReference type="ChEBI" id="CHEBI:30616"/>
    </ligand>
</feature>
<dbReference type="Proteomes" id="UP000654075">
    <property type="component" value="Unassembled WGS sequence"/>
</dbReference>
<dbReference type="GO" id="GO:0009190">
    <property type="term" value="P:cyclic nucleotide biosynthetic process"/>
    <property type="evidence" value="ECO:0007669"/>
    <property type="project" value="InterPro"/>
</dbReference>
<evidence type="ECO:0000256" key="17">
    <source>
        <dbReference type="RuleBase" id="RU000405"/>
    </source>
</evidence>
<feature type="binding site" evidence="16">
    <location>
        <position position="402"/>
    </location>
    <ligand>
        <name>Mg(2+)</name>
        <dbReference type="ChEBI" id="CHEBI:18420"/>
    </ligand>
</feature>
<feature type="binding site" evidence="15">
    <location>
        <position position="932"/>
    </location>
    <ligand>
        <name>ATP</name>
        <dbReference type="ChEBI" id="CHEBI:30616"/>
    </ligand>
</feature>
<dbReference type="EC" id="7.6.2.1" evidence="3"/>
<dbReference type="InterPro" id="IPR036412">
    <property type="entry name" value="HAD-like_sf"/>
</dbReference>
<feature type="region of interest" description="Disordered" evidence="18">
    <location>
        <begin position="514"/>
        <end position="534"/>
    </location>
</feature>
<dbReference type="NCBIfam" id="TIGR01494">
    <property type="entry name" value="ATPase_P-type"/>
    <property type="match status" value="1"/>
</dbReference>
<dbReference type="SMART" id="SM00044">
    <property type="entry name" value="CYCc"/>
    <property type="match status" value="2"/>
</dbReference>
<feature type="binding site" evidence="15">
    <location>
        <position position="1059"/>
    </location>
    <ligand>
        <name>ATP</name>
        <dbReference type="ChEBI" id="CHEBI:30616"/>
    </ligand>
</feature>
<feature type="domain" description="Guanylate cyclase" evidence="20">
    <location>
        <begin position="2487"/>
        <end position="2618"/>
    </location>
</feature>
<keyword evidence="22" id="KW-1185">Reference proteome</keyword>
<dbReference type="Pfam" id="PF16209">
    <property type="entry name" value="PhoLip_ATPase_N"/>
    <property type="match status" value="1"/>
</dbReference>
<feature type="compositionally biased region" description="Polar residues" evidence="18">
    <location>
        <begin position="1565"/>
        <end position="1579"/>
    </location>
</feature>
<feature type="region of interest" description="Disordered" evidence="18">
    <location>
        <begin position="1521"/>
        <end position="1579"/>
    </location>
</feature>
<keyword evidence="6 15" id="KW-0547">Nucleotide-binding</keyword>
<evidence type="ECO:0000256" key="12">
    <source>
        <dbReference type="ARBA" id="ARBA00023239"/>
    </source>
</evidence>
<evidence type="ECO:0000256" key="15">
    <source>
        <dbReference type="PIRSR" id="PIRSR606539-2"/>
    </source>
</evidence>
<feature type="binding site" evidence="15">
    <location>
        <position position="783"/>
    </location>
    <ligand>
        <name>ATP</name>
        <dbReference type="ChEBI" id="CHEBI:30616"/>
    </ligand>
</feature>
<dbReference type="PANTHER" id="PTHR24092:SF150">
    <property type="entry name" value="PHOSPHOLIPID-TRANSPORTING ATPASE"/>
    <property type="match status" value="1"/>
</dbReference>
<dbReference type="InterPro" id="IPR032631">
    <property type="entry name" value="P-type_ATPase_N"/>
</dbReference>
<dbReference type="SUPFAM" id="SSF81653">
    <property type="entry name" value="Calcium ATPase, transduction domain A"/>
    <property type="match status" value="1"/>
</dbReference>
<accession>A0A813HB81</accession>
<feature type="transmembrane region" description="Helical" evidence="19">
    <location>
        <begin position="285"/>
        <end position="314"/>
    </location>
</feature>
<dbReference type="PROSITE" id="PS50125">
    <property type="entry name" value="GUANYLATE_CYCLASE_2"/>
    <property type="match status" value="2"/>
</dbReference>
<evidence type="ECO:0000256" key="5">
    <source>
        <dbReference type="ARBA" id="ARBA00022723"/>
    </source>
</evidence>
<evidence type="ECO:0000256" key="11">
    <source>
        <dbReference type="ARBA" id="ARBA00023136"/>
    </source>
</evidence>
<dbReference type="GO" id="GO:0035556">
    <property type="term" value="P:intracellular signal transduction"/>
    <property type="evidence" value="ECO:0007669"/>
    <property type="project" value="InterPro"/>
</dbReference>
<evidence type="ECO:0000256" key="8">
    <source>
        <dbReference type="ARBA" id="ARBA00022842"/>
    </source>
</evidence>
<dbReference type="Gene3D" id="2.70.150.10">
    <property type="entry name" value="Calcium-transporting ATPase, cytoplasmic transduction domain A"/>
    <property type="match status" value="1"/>
</dbReference>
<feature type="transmembrane region" description="Helical" evidence="19">
    <location>
        <begin position="1263"/>
        <end position="1279"/>
    </location>
</feature>
<feature type="binding site" evidence="16">
    <location>
        <position position="1059"/>
    </location>
    <ligand>
        <name>Mg(2+)</name>
        <dbReference type="ChEBI" id="CHEBI:18420"/>
    </ligand>
</feature>
<dbReference type="CDD" id="cd07302">
    <property type="entry name" value="CHD"/>
    <property type="match status" value="2"/>
</dbReference>
<dbReference type="Pfam" id="PF00211">
    <property type="entry name" value="Guanylate_cyc"/>
    <property type="match status" value="2"/>
</dbReference>
<evidence type="ECO:0000256" key="7">
    <source>
        <dbReference type="ARBA" id="ARBA00022840"/>
    </source>
</evidence>
<dbReference type="InterPro" id="IPR008250">
    <property type="entry name" value="ATPase_P-typ_transduc_dom_A_sf"/>
</dbReference>
<evidence type="ECO:0000256" key="18">
    <source>
        <dbReference type="SAM" id="MobiDB-lite"/>
    </source>
</evidence>
<evidence type="ECO:0000256" key="16">
    <source>
        <dbReference type="PIRSR" id="PIRSR606539-3"/>
    </source>
</evidence>
<feature type="binding site" evidence="15">
    <location>
        <position position="718"/>
    </location>
    <ligand>
        <name>ATP</name>
        <dbReference type="ChEBI" id="CHEBI:30616"/>
    </ligand>
</feature>
<evidence type="ECO:0000259" key="20">
    <source>
        <dbReference type="PROSITE" id="PS50125"/>
    </source>
</evidence>
<evidence type="ECO:0000256" key="2">
    <source>
        <dbReference type="ARBA" id="ARBA00008109"/>
    </source>
</evidence>
<keyword evidence="8 16" id="KW-0460">Magnesium</keyword>
<feature type="binding site" evidence="16">
    <location>
        <position position="404"/>
    </location>
    <ligand>
        <name>Mg(2+)</name>
        <dbReference type="ChEBI" id="CHEBI:18420"/>
    </ligand>
</feature>
<feature type="transmembrane region" description="Helical" evidence="19">
    <location>
        <begin position="1688"/>
        <end position="1706"/>
    </location>
</feature>
<feature type="binding site" evidence="16">
    <location>
        <position position="1055"/>
    </location>
    <ligand>
        <name>Mg(2+)</name>
        <dbReference type="ChEBI" id="CHEBI:18420"/>
    </ligand>
</feature>
<keyword evidence="12 17" id="KW-0456">Lyase</keyword>
<dbReference type="InterPro" id="IPR023298">
    <property type="entry name" value="ATPase_P-typ_TM_dom_sf"/>
</dbReference>
<evidence type="ECO:0000256" key="3">
    <source>
        <dbReference type="ARBA" id="ARBA00012189"/>
    </source>
</evidence>
<comment type="catalytic activity">
    <reaction evidence="13">
        <text>ATP + H2O + phospholipidSide 1 = ADP + phosphate + phospholipidSide 2.</text>
        <dbReference type="EC" id="7.6.2.1"/>
    </reaction>
</comment>
<evidence type="ECO:0000313" key="21">
    <source>
        <dbReference type="EMBL" id="CAE8635430.1"/>
    </source>
</evidence>
<dbReference type="PROSITE" id="PS00452">
    <property type="entry name" value="GUANYLATE_CYCLASE_1"/>
    <property type="match status" value="1"/>
</dbReference>
<dbReference type="GO" id="GO:0140326">
    <property type="term" value="F:ATPase-coupled intramembrane lipid transporter activity"/>
    <property type="evidence" value="ECO:0007669"/>
    <property type="project" value="UniProtKB-EC"/>
</dbReference>
<dbReference type="OMA" id="PANIFMI"/>
<dbReference type="SUPFAM" id="SSF55073">
    <property type="entry name" value="Nucleotide cyclase"/>
    <property type="match status" value="2"/>
</dbReference>
<dbReference type="SUPFAM" id="SSF56784">
    <property type="entry name" value="HAD-like"/>
    <property type="match status" value="1"/>
</dbReference>
<feature type="binding site" evidence="15">
    <location>
        <position position="1033"/>
    </location>
    <ligand>
        <name>ATP</name>
        <dbReference type="ChEBI" id="CHEBI:30616"/>
    </ligand>
</feature>
<comment type="similarity">
    <text evidence="17">Belongs to the adenylyl cyclase class-4/guanylyl cyclase family.</text>
</comment>
<feature type="compositionally biased region" description="Polar residues" evidence="18">
    <location>
        <begin position="514"/>
        <end position="524"/>
    </location>
</feature>
<dbReference type="InterPro" id="IPR023214">
    <property type="entry name" value="HAD_sf"/>
</dbReference>
<feature type="binding site" evidence="15">
    <location>
        <position position="930"/>
    </location>
    <ligand>
        <name>ATP</name>
        <dbReference type="ChEBI" id="CHEBI:30616"/>
    </ligand>
</feature>
<dbReference type="InterPro" id="IPR023299">
    <property type="entry name" value="ATPase_P-typ_cyto_dom_N"/>
</dbReference>
<evidence type="ECO:0000256" key="6">
    <source>
        <dbReference type="ARBA" id="ARBA00022741"/>
    </source>
</evidence>
<evidence type="ECO:0000256" key="1">
    <source>
        <dbReference type="ARBA" id="ARBA00004141"/>
    </source>
</evidence>